<comment type="caution">
    <text evidence="1">The sequence shown here is derived from an EMBL/GenBank/DDBJ whole genome shotgun (WGS) entry which is preliminary data.</text>
</comment>
<accession>A0A8H6MRL6</accession>
<keyword evidence="2" id="KW-1185">Reference proteome</keyword>
<reference evidence="1 2" key="1">
    <citation type="journal article" date="2020" name="Phytopathology">
        <title>Genome Sequence Resources of Colletotrichum truncatum, C. plurivorum, C. musicola, and C. sojae: Four Species Pathogenic to Soybean (Glycine max).</title>
        <authorList>
            <person name="Rogerio F."/>
            <person name="Boufleur T.R."/>
            <person name="Ciampi-Guillardi M."/>
            <person name="Sukno S.A."/>
            <person name="Thon M.R."/>
            <person name="Massola Junior N.S."/>
            <person name="Baroncelli R."/>
        </authorList>
    </citation>
    <scope>NUCLEOTIDE SEQUENCE [LARGE SCALE GENOMIC DNA]</scope>
    <source>
        <strain evidence="1 2">LFN0009</strain>
    </source>
</reference>
<name>A0A8H6MRL6_9PEZI</name>
<dbReference type="Proteomes" id="UP000652219">
    <property type="component" value="Unassembled WGS sequence"/>
</dbReference>
<proteinExistence type="predicted"/>
<evidence type="ECO:0000313" key="2">
    <source>
        <dbReference type="Proteomes" id="UP000652219"/>
    </source>
</evidence>
<dbReference type="EMBL" id="WIGN01000155">
    <property type="protein sequence ID" value="KAF6806582.1"/>
    <property type="molecule type" value="Genomic_DNA"/>
</dbReference>
<sequence length="366" mass="40895">MSHNILLTPPPGEFEIVQNIPSHPLTDAEQLQNDDFIRAKAITLVTPIQNRELHVIYMDVLNSYVRDSSDGNYDVLHVIQTFQRCLSQEGEATLMVDVIAIANDCEKLRQLVKHLVAFLKSVHLAHSVPFSIVATPNPDAVAISRSSVPAHLEQAILQRDGYRCAYTGNYDQDSVNQNHVPLPSGASLSLTRIAPIISFALDSSANAEEGEREAGIATIWRTFLRYFPSLRGKINHDSLYQYKNLVTFDVAVREHFESRTIAFQPSYGRTNQYDLHKFPADISLPLQWSGRMALVSSDPRIPLPDPDFFAAHYQIAKMLEETGIGAQIRESNSDDHASRNPNNSLAVHSDIRRNLGTIISSQPHGH</sequence>
<organism evidence="1 2">
    <name type="scientific">Colletotrichum sojae</name>
    <dbReference type="NCBI Taxonomy" id="2175907"/>
    <lineage>
        <taxon>Eukaryota</taxon>
        <taxon>Fungi</taxon>
        <taxon>Dikarya</taxon>
        <taxon>Ascomycota</taxon>
        <taxon>Pezizomycotina</taxon>
        <taxon>Sordariomycetes</taxon>
        <taxon>Hypocreomycetidae</taxon>
        <taxon>Glomerellales</taxon>
        <taxon>Glomerellaceae</taxon>
        <taxon>Colletotrichum</taxon>
        <taxon>Colletotrichum orchidearum species complex</taxon>
    </lineage>
</organism>
<evidence type="ECO:0000313" key="1">
    <source>
        <dbReference type="EMBL" id="KAF6806582.1"/>
    </source>
</evidence>
<dbReference type="AlphaFoldDB" id="A0A8H6MRL6"/>
<gene>
    <name evidence="1" type="ORF">CSOJ01_08731</name>
</gene>
<protein>
    <submittedName>
        <fullName evidence="1">Uncharacterized protein</fullName>
    </submittedName>
</protein>